<organism evidence="4 5">
    <name type="scientific">Allopusillimonas soli</name>
    <dbReference type="NCBI Taxonomy" id="659016"/>
    <lineage>
        <taxon>Bacteria</taxon>
        <taxon>Pseudomonadati</taxon>
        <taxon>Pseudomonadota</taxon>
        <taxon>Betaproteobacteria</taxon>
        <taxon>Burkholderiales</taxon>
        <taxon>Alcaligenaceae</taxon>
        <taxon>Allopusillimonas</taxon>
    </lineage>
</organism>
<dbReference type="InterPro" id="IPR000352">
    <property type="entry name" value="Pep_chain_release_fac_I"/>
</dbReference>
<keyword evidence="5" id="KW-1185">Reference proteome</keyword>
<proteinExistence type="inferred from homology"/>
<dbReference type="EMBL" id="JACCEW010000002">
    <property type="protein sequence ID" value="NYT36739.1"/>
    <property type="molecule type" value="Genomic_DNA"/>
</dbReference>
<dbReference type="PANTHER" id="PTHR47814:SF1">
    <property type="entry name" value="PEPTIDYL-TRNA HYDROLASE ARFB"/>
    <property type="match status" value="1"/>
</dbReference>
<comment type="caution">
    <text evidence="4">The sequence shown here is derived from an EMBL/GenBank/DDBJ whole genome shotgun (WGS) entry which is preliminary data.</text>
</comment>
<evidence type="ECO:0000313" key="5">
    <source>
        <dbReference type="Proteomes" id="UP000580517"/>
    </source>
</evidence>
<dbReference type="GO" id="GO:0004045">
    <property type="term" value="F:peptidyl-tRNA hydrolase activity"/>
    <property type="evidence" value="ECO:0007669"/>
    <property type="project" value="UniProtKB-EC"/>
</dbReference>
<dbReference type="PROSITE" id="PS00745">
    <property type="entry name" value="RF_PROK_I"/>
    <property type="match status" value="1"/>
</dbReference>
<evidence type="ECO:0000259" key="3">
    <source>
        <dbReference type="PROSITE" id="PS00745"/>
    </source>
</evidence>
<evidence type="ECO:0000256" key="1">
    <source>
        <dbReference type="ARBA" id="ARBA00010835"/>
    </source>
</evidence>
<sequence>MLPICDDIFLDENELEFSMIRAQGTGGQHVNKVSSAVQLRLDINRSSLPEDSKRVLLSLADSRVSKHGIIVIKAQTHRSQALNRADAVARLISLLRSGLKKQRPRWATRPTRASQQRRVQRKQLHGQLKRTRERIQSWD</sequence>
<evidence type="ECO:0000256" key="2">
    <source>
        <dbReference type="SAM" id="MobiDB-lite"/>
    </source>
</evidence>
<evidence type="ECO:0000313" key="4">
    <source>
        <dbReference type="EMBL" id="NYT36739.1"/>
    </source>
</evidence>
<dbReference type="RefSeq" id="WP_129968682.1">
    <property type="nucleotide sequence ID" value="NZ_JACCEW010000002.1"/>
</dbReference>
<feature type="compositionally biased region" description="Basic residues" evidence="2">
    <location>
        <begin position="118"/>
        <end position="132"/>
    </location>
</feature>
<dbReference type="Pfam" id="PF00472">
    <property type="entry name" value="RF-1"/>
    <property type="match status" value="1"/>
</dbReference>
<dbReference type="OrthoDB" id="9815709at2"/>
<feature type="region of interest" description="Disordered" evidence="2">
    <location>
        <begin position="100"/>
        <end position="139"/>
    </location>
</feature>
<feature type="domain" description="Prokaryotic-type class I peptide chain release factors" evidence="3">
    <location>
        <begin position="21"/>
        <end position="37"/>
    </location>
</feature>
<reference evidence="4 5" key="1">
    <citation type="submission" date="2020-07" db="EMBL/GenBank/DDBJ databases">
        <title>Taxonomic revisions and descriptions of new bacterial species based on genomic comparisons in the high-G+C-content subgroup of the family Alcaligenaceae.</title>
        <authorList>
            <person name="Szabo A."/>
            <person name="Felfoldi T."/>
        </authorList>
    </citation>
    <scope>NUCLEOTIDE SEQUENCE [LARGE SCALE GENOMIC DNA]</scope>
    <source>
        <strain evidence="4 5">DSM 25264</strain>
    </source>
</reference>
<dbReference type="InterPro" id="IPR045853">
    <property type="entry name" value="Pep_chain_release_fac_I_sf"/>
</dbReference>
<accession>A0A853F9Y2</accession>
<dbReference type="EC" id="3.1.1.29" evidence="4"/>
<gene>
    <name evidence="4" type="primary">arfB</name>
    <name evidence="4" type="ORF">H0A68_07620</name>
</gene>
<keyword evidence="4" id="KW-0378">Hydrolase</keyword>
<dbReference type="GO" id="GO:0072344">
    <property type="term" value="P:rescue of stalled ribosome"/>
    <property type="evidence" value="ECO:0007669"/>
    <property type="project" value="TreeGrafter"/>
</dbReference>
<dbReference type="GO" id="GO:0043022">
    <property type="term" value="F:ribosome binding"/>
    <property type="evidence" value="ECO:0007669"/>
    <property type="project" value="TreeGrafter"/>
</dbReference>
<dbReference type="GO" id="GO:0003747">
    <property type="term" value="F:translation release factor activity"/>
    <property type="evidence" value="ECO:0007669"/>
    <property type="project" value="InterPro"/>
</dbReference>
<protein>
    <submittedName>
        <fullName evidence="4">Aminoacyl-tRNA hydrolase</fullName>
        <ecNumber evidence="4">3.1.1.29</ecNumber>
    </submittedName>
</protein>
<dbReference type="NCBIfam" id="NF006718">
    <property type="entry name" value="PRK09256.1"/>
    <property type="match status" value="1"/>
</dbReference>
<name>A0A853F9Y2_9BURK</name>
<dbReference type="Gene3D" id="3.30.160.20">
    <property type="match status" value="1"/>
</dbReference>
<dbReference type="PANTHER" id="PTHR47814">
    <property type="entry name" value="PEPTIDYL-TRNA HYDROLASE ARFB"/>
    <property type="match status" value="1"/>
</dbReference>
<dbReference type="SUPFAM" id="SSF75620">
    <property type="entry name" value="Release factor"/>
    <property type="match status" value="1"/>
</dbReference>
<dbReference type="AlphaFoldDB" id="A0A853F9Y2"/>
<dbReference type="Proteomes" id="UP000580517">
    <property type="component" value="Unassembled WGS sequence"/>
</dbReference>
<comment type="similarity">
    <text evidence="1">Belongs to the prokaryotic/mitochondrial release factor family.</text>
</comment>